<dbReference type="InterPro" id="IPR006262">
    <property type="entry name" value="Cyt_deam_tetra"/>
</dbReference>
<dbReference type="AlphaFoldDB" id="A0A3S9VSQ1"/>
<evidence type="ECO:0000256" key="3">
    <source>
        <dbReference type="ARBA" id="ARBA00006576"/>
    </source>
</evidence>
<keyword evidence="8 14" id="KW-0862">Zinc</keyword>
<dbReference type="GO" id="GO:0072527">
    <property type="term" value="P:pyrimidine-containing compound metabolic process"/>
    <property type="evidence" value="ECO:0007669"/>
    <property type="project" value="UniProtKB-ARBA"/>
</dbReference>
<evidence type="ECO:0000256" key="5">
    <source>
        <dbReference type="ARBA" id="ARBA00018266"/>
    </source>
</evidence>
<dbReference type="PANTHER" id="PTHR11644:SF2">
    <property type="entry name" value="CYTIDINE DEAMINASE"/>
    <property type="match status" value="1"/>
</dbReference>
<feature type="binding site" evidence="14">
    <location>
        <position position="123"/>
    </location>
    <ligand>
        <name>Zn(2+)</name>
        <dbReference type="ChEBI" id="CHEBI:29105"/>
        <note>catalytic</note>
    </ligand>
</feature>
<name>A0A3S9VSQ1_9BACT</name>
<dbReference type="EMBL" id="CP032819">
    <property type="protein sequence ID" value="AZS29586.1"/>
    <property type="molecule type" value="Genomic_DNA"/>
</dbReference>
<evidence type="ECO:0000256" key="9">
    <source>
        <dbReference type="ARBA" id="ARBA00032005"/>
    </source>
</evidence>
<evidence type="ECO:0000256" key="12">
    <source>
        <dbReference type="PIRSR" id="PIRSR606262-1"/>
    </source>
</evidence>
<dbReference type="CDD" id="cd01283">
    <property type="entry name" value="cytidine_deaminase"/>
    <property type="match status" value="1"/>
</dbReference>
<dbReference type="NCBIfam" id="NF004064">
    <property type="entry name" value="PRK05578.1"/>
    <property type="match status" value="1"/>
</dbReference>
<dbReference type="GO" id="GO:0008270">
    <property type="term" value="F:zinc ion binding"/>
    <property type="evidence" value="ECO:0007669"/>
    <property type="project" value="UniProtKB-UniRule"/>
</dbReference>
<dbReference type="InterPro" id="IPR050202">
    <property type="entry name" value="Cyt/Deoxycyt_deaminase"/>
</dbReference>
<comment type="catalytic activity">
    <reaction evidence="10 15">
        <text>2'-deoxycytidine + H2O + H(+) = 2'-deoxyuridine + NH4(+)</text>
        <dbReference type="Rhea" id="RHEA:13433"/>
        <dbReference type="ChEBI" id="CHEBI:15377"/>
        <dbReference type="ChEBI" id="CHEBI:15378"/>
        <dbReference type="ChEBI" id="CHEBI:15698"/>
        <dbReference type="ChEBI" id="CHEBI:16450"/>
        <dbReference type="ChEBI" id="CHEBI:28938"/>
        <dbReference type="EC" id="3.5.4.5"/>
    </reaction>
</comment>
<dbReference type="Proteomes" id="UP000270673">
    <property type="component" value="Chromosome"/>
</dbReference>
<dbReference type="EC" id="3.5.4.5" evidence="4 15"/>
<dbReference type="OrthoDB" id="9795347at2"/>
<protein>
    <recommendedName>
        <fullName evidence="5 15">Cytidine deaminase</fullName>
        <ecNumber evidence="4 15">3.5.4.5</ecNumber>
    </recommendedName>
    <alternativeName>
        <fullName evidence="9 15">Cytidine aminohydrolase</fullName>
    </alternativeName>
</protein>
<evidence type="ECO:0000256" key="4">
    <source>
        <dbReference type="ARBA" id="ARBA00012783"/>
    </source>
</evidence>
<evidence type="ECO:0000259" key="16">
    <source>
        <dbReference type="PROSITE" id="PS51747"/>
    </source>
</evidence>
<dbReference type="SUPFAM" id="SSF53927">
    <property type="entry name" value="Cytidine deaminase-like"/>
    <property type="match status" value="1"/>
</dbReference>
<dbReference type="GO" id="GO:0004126">
    <property type="term" value="F:cytidine deaminase activity"/>
    <property type="evidence" value="ECO:0007669"/>
    <property type="project" value="UniProtKB-UniRule"/>
</dbReference>
<dbReference type="PANTHER" id="PTHR11644">
    <property type="entry name" value="CYTIDINE DEAMINASE"/>
    <property type="match status" value="1"/>
</dbReference>
<feature type="active site" description="Proton donor" evidence="12">
    <location>
        <position position="86"/>
    </location>
</feature>
<keyword evidence="6 14" id="KW-0479">Metal-binding</keyword>
<feature type="binding site" evidence="13">
    <location>
        <begin position="73"/>
        <end position="79"/>
    </location>
    <ligand>
        <name>substrate</name>
    </ligand>
</feature>
<evidence type="ECO:0000256" key="13">
    <source>
        <dbReference type="PIRSR" id="PIRSR606262-2"/>
    </source>
</evidence>
<keyword evidence="18" id="KW-1185">Reference proteome</keyword>
<dbReference type="Pfam" id="PF00383">
    <property type="entry name" value="dCMP_cyt_deam_1"/>
    <property type="match status" value="1"/>
</dbReference>
<evidence type="ECO:0000256" key="11">
    <source>
        <dbReference type="ARBA" id="ARBA00049558"/>
    </source>
</evidence>
<comment type="function">
    <text evidence="2 15">This enzyme scavenges exogenous and endogenous cytidine and 2'-deoxycytidine for UMP synthesis.</text>
</comment>
<dbReference type="GO" id="GO:0042802">
    <property type="term" value="F:identical protein binding"/>
    <property type="evidence" value="ECO:0007669"/>
    <property type="project" value="UniProtKB-ARBA"/>
</dbReference>
<dbReference type="PROSITE" id="PS51747">
    <property type="entry name" value="CYT_DCMP_DEAMINASES_2"/>
    <property type="match status" value="1"/>
</dbReference>
<dbReference type="GO" id="GO:0055086">
    <property type="term" value="P:nucleobase-containing small molecule metabolic process"/>
    <property type="evidence" value="ECO:0007669"/>
    <property type="project" value="UniProtKB-ARBA"/>
</dbReference>
<evidence type="ECO:0000256" key="7">
    <source>
        <dbReference type="ARBA" id="ARBA00022801"/>
    </source>
</evidence>
<dbReference type="Gene3D" id="3.40.140.10">
    <property type="entry name" value="Cytidine Deaminase, domain 2"/>
    <property type="match status" value="1"/>
</dbReference>
<evidence type="ECO:0000313" key="17">
    <source>
        <dbReference type="EMBL" id="AZS29586.1"/>
    </source>
</evidence>
<comment type="similarity">
    <text evidence="3 15">Belongs to the cytidine and deoxycytidylate deaminase family.</text>
</comment>
<evidence type="ECO:0000313" key="18">
    <source>
        <dbReference type="Proteomes" id="UP000270673"/>
    </source>
</evidence>
<evidence type="ECO:0000256" key="14">
    <source>
        <dbReference type="PIRSR" id="PIRSR606262-3"/>
    </source>
</evidence>
<evidence type="ECO:0000256" key="15">
    <source>
        <dbReference type="RuleBase" id="RU364006"/>
    </source>
</evidence>
<accession>A0A3S9VSQ1</accession>
<evidence type="ECO:0000256" key="10">
    <source>
        <dbReference type="ARBA" id="ARBA00049252"/>
    </source>
</evidence>
<dbReference type="NCBIfam" id="TIGR01354">
    <property type="entry name" value="cyt_deam_tetra"/>
    <property type="match status" value="1"/>
</dbReference>
<dbReference type="InterPro" id="IPR016193">
    <property type="entry name" value="Cytidine_deaminase-like"/>
</dbReference>
<comment type="cofactor">
    <cofactor evidence="1 14 15">
        <name>Zn(2+)</name>
        <dbReference type="ChEBI" id="CHEBI:29105"/>
    </cofactor>
</comment>
<organism evidence="17 18">
    <name type="scientific">Butyricimonas faecalis</name>
    <dbReference type="NCBI Taxonomy" id="2093856"/>
    <lineage>
        <taxon>Bacteria</taxon>
        <taxon>Pseudomonadati</taxon>
        <taxon>Bacteroidota</taxon>
        <taxon>Bacteroidia</taxon>
        <taxon>Bacteroidales</taxon>
        <taxon>Odoribacteraceae</taxon>
        <taxon>Butyricimonas</taxon>
    </lineage>
</organism>
<feature type="binding site" evidence="14">
    <location>
        <position position="84"/>
    </location>
    <ligand>
        <name>Zn(2+)</name>
        <dbReference type="ChEBI" id="CHEBI:29105"/>
        <note>catalytic</note>
    </ligand>
</feature>
<feature type="domain" description="CMP/dCMP-type deaminase" evidence="16">
    <location>
        <begin position="32"/>
        <end position="167"/>
    </location>
</feature>
<proteinExistence type="inferred from homology"/>
<reference evidence="17 18" key="1">
    <citation type="submission" date="2018-10" db="EMBL/GenBank/DDBJ databases">
        <title>Butyricimonas faecalis sp. nov., isolated from human faeces and emended description of the genus Butyricimonas.</title>
        <authorList>
            <person name="Le Roy T."/>
            <person name="Van der Smissen P."/>
            <person name="Paquot A."/>
            <person name="Delzenne N."/>
            <person name="Muccioli G."/>
            <person name="Collet J.-F."/>
            <person name="Cani P.D."/>
        </authorList>
    </citation>
    <scope>NUCLEOTIDE SEQUENCE [LARGE SCALE GENOMIC DNA]</scope>
    <source>
        <strain evidence="17 18">H184</strain>
    </source>
</reference>
<gene>
    <name evidence="17" type="primary">cdd</name>
    <name evidence="17" type="ORF">D8S85_08510</name>
</gene>
<evidence type="ECO:0000256" key="2">
    <source>
        <dbReference type="ARBA" id="ARBA00003949"/>
    </source>
</evidence>
<dbReference type="InterPro" id="IPR016192">
    <property type="entry name" value="APOBEC/CMP_deaminase_Zn-bd"/>
</dbReference>
<dbReference type="KEGG" id="buy:D8S85_08510"/>
<dbReference type="InterPro" id="IPR002125">
    <property type="entry name" value="CMP_dCMP_dom"/>
</dbReference>
<sequence>MFYIGGKITKKNRMEKVELKIDYTIYRESYPEEYEDLCRAALNVIKKAYCVYSGFAVGAAVLMNNGEVVCGTNQENVAYPSGLCAERTALFYACSTYPETGIKAIAIAARDHGMEVEDHVTPCGACRQVMAEIVQRYKADFDVIMLGRKRTIMIKASQLLPFSFVMS</sequence>
<feature type="binding site" evidence="14">
    <location>
        <position position="126"/>
    </location>
    <ligand>
        <name>Zn(2+)</name>
        <dbReference type="ChEBI" id="CHEBI:29105"/>
        <note>catalytic</note>
    </ligand>
</feature>
<evidence type="ECO:0000256" key="6">
    <source>
        <dbReference type="ARBA" id="ARBA00022723"/>
    </source>
</evidence>
<evidence type="ECO:0000256" key="1">
    <source>
        <dbReference type="ARBA" id="ARBA00001947"/>
    </source>
</evidence>
<evidence type="ECO:0000256" key="8">
    <source>
        <dbReference type="ARBA" id="ARBA00022833"/>
    </source>
</evidence>
<dbReference type="GO" id="GO:0005829">
    <property type="term" value="C:cytosol"/>
    <property type="evidence" value="ECO:0007669"/>
    <property type="project" value="TreeGrafter"/>
</dbReference>
<keyword evidence="7 15" id="KW-0378">Hydrolase</keyword>
<dbReference type="PROSITE" id="PS00903">
    <property type="entry name" value="CYT_DCMP_DEAMINASES_1"/>
    <property type="match status" value="1"/>
</dbReference>
<comment type="catalytic activity">
    <reaction evidence="11 15">
        <text>cytidine + H2O + H(+) = uridine + NH4(+)</text>
        <dbReference type="Rhea" id="RHEA:16069"/>
        <dbReference type="ChEBI" id="CHEBI:15377"/>
        <dbReference type="ChEBI" id="CHEBI:15378"/>
        <dbReference type="ChEBI" id="CHEBI:16704"/>
        <dbReference type="ChEBI" id="CHEBI:17562"/>
        <dbReference type="ChEBI" id="CHEBI:28938"/>
        <dbReference type="EC" id="3.5.4.5"/>
    </reaction>
</comment>